<name>A0A840QEJ1_9PSEU</name>
<dbReference type="InterPro" id="IPR000086">
    <property type="entry name" value="NUDIX_hydrolase_dom"/>
</dbReference>
<dbReference type="SUPFAM" id="SSF55811">
    <property type="entry name" value="Nudix"/>
    <property type="match status" value="1"/>
</dbReference>
<proteinExistence type="predicted"/>
<dbReference type="Pfam" id="PF00293">
    <property type="entry name" value="NUDIX"/>
    <property type="match status" value="1"/>
</dbReference>
<feature type="domain" description="Nudix hydrolase" evidence="2">
    <location>
        <begin position="2"/>
        <end position="86"/>
    </location>
</feature>
<comment type="caution">
    <text evidence="3">The sequence shown here is derived from an EMBL/GenBank/DDBJ whole genome shotgun (WGS) entry which is preliminary data.</text>
</comment>
<evidence type="ECO:0000259" key="2">
    <source>
        <dbReference type="Pfam" id="PF00293"/>
    </source>
</evidence>
<dbReference type="Proteomes" id="UP000584374">
    <property type="component" value="Unassembled WGS sequence"/>
</dbReference>
<dbReference type="AlphaFoldDB" id="A0A840QEJ1"/>
<dbReference type="GO" id="GO:0016787">
    <property type="term" value="F:hydrolase activity"/>
    <property type="evidence" value="ECO:0007669"/>
    <property type="project" value="UniProtKB-KW"/>
</dbReference>
<reference evidence="3 4" key="1">
    <citation type="submission" date="2020-08" db="EMBL/GenBank/DDBJ databases">
        <title>Sequencing the genomes of 1000 actinobacteria strains.</title>
        <authorList>
            <person name="Klenk H.-P."/>
        </authorList>
    </citation>
    <scope>NUCLEOTIDE SEQUENCE [LARGE SCALE GENOMIC DNA]</scope>
    <source>
        <strain evidence="3 4">DSM 45584</strain>
    </source>
</reference>
<evidence type="ECO:0000313" key="3">
    <source>
        <dbReference type="EMBL" id="MBB5158411.1"/>
    </source>
</evidence>
<dbReference type="PROSITE" id="PS00893">
    <property type="entry name" value="NUDIX_BOX"/>
    <property type="match status" value="1"/>
</dbReference>
<dbReference type="InterPro" id="IPR020084">
    <property type="entry name" value="NUDIX_hydrolase_CS"/>
</dbReference>
<gene>
    <name evidence="3" type="ORF">BJ970_006010</name>
</gene>
<protein>
    <submittedName>
        <fullName evidence="3">8-oxo-dGTP pyrophosphatase MutT (NUDIX family)</fullName>
    </submittedName>
</protein>
<sequence length="131" mass="14461">MGGSVHPGENVLGALDREIEEETGWRLGRVLALLGRSTWNGNGEVHCELDFLVEVAGDLDAPRLEQDKHTEFSWIGPSEIGLLEENVARTGSAFIGEIVARAHEWLDRVPASRRRDITVTDPDGTRVLPDH</sequence>
<keyword evidence="4" id="KW-1185">Reference proteome</keyword>
<evidence type="ECO:0000313" key="4">
    <source>
        <dbReference type="Proteomes" id="UP000584374"/>
    </source>
</evidence>
<accession>A0A840QEJ1</accession>
<dbReference type="InterPro" id="IPR015797">
    <property type="entry name" value="NUDIX_hydrolase-like_dom_sf"/>
</dbReference>
<dbReference type="Gene3D" id="3.90.79.10">
    <property type="entry name" value="Nucleoside Triphosphate Pyrophosphohydrolase"/>
    <property type="match status" value="1"/>
</dbReference>
<evidence type="ECO:0000256" key="1">
    <source>
        <dbReference type="ARBA" id="ARBA00022801"/>
    </source>
</evidence>
<keyword evidence="1" id="KW-0378">Hydrolase</keyword>
<organism evidence="3 4">
    <name type="scientific">Saccharopolyspora phatthalungensis</name>
    <dbReference type="NCBI Taxonomy" id="664693"/>
    <lineage>
        <taxon>Bacteria</taxon>
        <taxon>Bacillati</taxon>
        <taxon>Actinomycetota</taxon>
        <taxon>Actinomycetes</taxon>
        <taxon>Pseudonocardiales</taxon>
        <taxon>Pseudonocardiaceae</taxon>
        <taxon>Saccharopolyspora</taxon>
    </lineage>
</organism>
<dbReference type="EMBL" id="JACHIW010000002">
    <property type="protein sequence ID" value="MBB5158411.1"/>
    <property type="molecule type" value="Genomic_DNA"/>
</dbReference>